<dbReference type="EMBL" id="BJWL01000024">
    <property type="protein sequence ID" value="GFZ14487.1"/>
    <property type="molecule type" value="Genomic_DNA"/>
</dbReference>
<name>A0A7J0GUG9_9ERIC</name>
<accession>A0A7J0GUG9</accession>
<dbReference type="Proteomes" id="UP000585474">
    <property type="component" value="Unassembled WGS sequence"/>
</dbReference>
<proteinExistence type="predicted"/>
<gene>
    <name evidence="2" type="ORF">Acr_24g0006770</name>
</gene>
<protein>
    <submittedName>
        <fullName evidence="2">Uncharacterized protein</fullName>
    </submittedName>
</protein>
<sequence length="152" mass="16660">MSLQSKKFSNLSPSLGGSESSGGDNAEDKLIGNVAPVMGDEGESHHSQDDPRRGVNSRDDSIEYIGIIRRRERKVLPRHLDQIFLIRTIAGPRAQIGWIILKKLVWLVEGSRSATPEVRSTPVAKMVAIGEKCPHVKMPDISPSKKGKLLGQ</sequence>
<evidence type="ECO:0000313" key="3">
    <source>
        <dbReference type="Proteomes" id="UP000585474"/>
    </source>
</evidence>
<evidence type="ECO:0000313" key="2">
    <source>
        <dbReference type="EMBL" id="GFZ14487.1"/>
    </source>
</evidence>
<comment type="caution">
    <text evidence="2">The sequence shown here is derived from an EMBL/GenBank/DDBJ whole genome shotgun (WGS) entry which is preliminary data.</text>
</comment>
<organism evidence="2 3">
    <name type="scientific">Actinidia rufa</name>
    <dbReference type="NCBI Taxonomy" id="165716"/>
    <lineage>
        <taxon>Eukaryota</taxon>
        <taxon>Viridiplantae</taxon>
        <taxon>Streptophyta</taxon>
        <taxon>Embryophyta</taxon>
        <taxon>Tracheophyta</taxon>
        <taxon>Spermatophyta</taxon>
        <taxon>Magnoliopsida</taxon>
        <taxon>eudicotyledons</taxon>
        <taxon>Gunneridae</taxon>
        <taxon>Pentapetalae</taxon>
        <taxon>asterids</taxon>
        <taxon>Ericales</taxon>
        <taxon>Actinidiaceae</taxon>
        <taxon>Actinidia</taxon>
    </lineage>
</organism>
<dbReference type="AlphaFoldDB" id="A0A7J0GUG9"/>
<feature type="compositionally biased region" description="Low complexity" evidence="1">
    <location>
        <begin position="9"/>
        <end position="23"/>
    </location>
</feature>
<reference evidence="2 3" key="1">
    <citation type="submission" date="2019-07" db="EMBL/GenBank/DDBJ databases">
        <title>De Novo Assembly of kiwifruit Actinidia rufa.</title>
        <authorList>
            <person name="Sugita-Konishi S."/>
            <person name="Sato K."/>
            <person name="Mori E."/>
            <person name="Abe Y."/>
            <person name="Kisaki G."/>
            <person name="Hamano K."/>
            <person name="Suezawa K."/>
            <person name="Otani M."/>
            <person name="Fukuda T."/>
            <person name="Manabe T."/>
            <person name="Gomi K."/>
            <person name="Tabuchi M."/>
            <person name="Akimitsu K."/>
            <person name="Kataoka I."/>
        </authorList>
    </citation>
    <scope>NUCLEOTIDE SEQUENCE [LARGE SCALE GENOMIC DNA]</scope>
    <source>
        <strain evidence="3">cv. Fuchu</strain>
    </source>
</reference>
<keyword evidence="3" id="KW-1185">Reference proteome</keyword>
<feature type="compositionally biased region" description="Basic and acidic residues" evidence="1">
    <location>
        <begin position="42"/>
        <end position="58"/>
    </location>
</feature>
<evidence type="ECO:0000256" key="1">
    <source>
        <dbReference type="SAM" id="MobiDB-lite"/>
    </source>
</evidence>
<feature type="region of interest" description="Disordered" evidence="1">
    <location>
        <begin position="1"/>
        <end position="58"/>
    </location>
</feature>